<feature type="chain" id="PRO_5046423120" evidence="2">
    <location>
        <begin position="27"/>
        <end position="188"/>
    </location>
</feature>
<accession>A0ABR7P956</accession>
<dbReference type="PROSITE" id="PS51257">
    <property type="entry name" value="PROKAR_LIPOPROTEIN"/>
    <property type="match status" value="1"/>
</dbReference>
<evidence type="ECO:0000259" key="3">
    <source>
        <dbReference type="Pfam" id="PF00497"/>
    </source>
</evidence>
<dbReference type="InterPro" id="IPR001638">
    <property type="entry name" value="Solute-binding_3/MltF_N"/>
</dbReference>
<protein>
    <submittedName>
        <fullName evidence="4">Transporter substrate-binding domain-containing protein</fullName>
    </submittedName>
</protein>
<dbReference type="PANTHER" id="PTHR35936:SF17">
    <property type="entry name" value="ARGININE-BINDING EXTRACELLULAR PROTEIN ARTP"/>
    <property type="match status" value="1"/>
</dbReference>
<dbReference type="RefSeq" id="WP_187558282.1">
    <property type="nucleotide sequence ID" value="NZ_JACRTP010000001.1"/>
</dbReference>
<proteinExistence type="predicted"/>
<feature type="signal peptide" evidence="2">
    <location>
        <begin position="1"/>
        <end position="26"/>
    </location>
</feature>
<reference evidence="4 5" key="1">
    <citation type="submission" date="2020-08" db="EMBL/GenBank/DDBJ databases">
        <title>Genome public.</title>
        <authorList>
            <person name="Liu C."/>
            <person name="Sun Q."/>
        </authorList>
    </citation>
    <scope>NUCLEOTIDE SEQUENCE [LARGE SCALE GENOMIC DNA]</scope>
    <source>
        <strain evidence="4 5">3_YM_SP_D4_24.mj</strain>
    </source>
</reference>
<comment type="caution">
    <text evidence="4">The sequence shown here is derived from an EMBL/GenBank/DDBJ whole genome shotgun (WGS) entry which is preliminary data.</text>
</comment>
<dbReference type="Pfam" id="PF00497">
    <property type="entry name" value="SBP_bac_3"/>
    <property type="match status" value="1"/>
</dbReference>
<evidence type="ECO:0000313" key="5">
    <source>
        <dbReference type="Proteomes" id="UP000661649"/>
    </source>
</evidence>
<name>A0ABR7P956_9FIRM</name>
<feature type="domain" description="Solute-binding protein family 3/N-terminal" evidence="3">
    <location>
        <begin position="44"/>
        <end position="179"/>
    </location>
</feature>
<keyword evidence="5" id="KW-1185">Reference proteome</keyword>
<gene>
    <name evidence="4" type="ORF">H8712_04290</name>
</gene>
<keyword evidence="1 2" id="KW-0732">Signal</keyword>
<dbReference type="Proteomes" id="UP000661649">
    <property type="component" value="Unassembled WGS sequence"/>
</dbReference>
<dbReference type="SUPFAM" id="SSF53850">
    <property type="entry name" value="Periplasmic binding protein-like II"/>
    <property type="match status" value="1"/>
</dbReference>
<sequence>MKNIRRKLGAVALAAVLMIISLSGCGVGKTSFDGSISTIEKGVLKVGMNLNDSPMSYLNTDTARPDGFEAKVAEQVAEKLGLKLEIIDTTQKNLLKSLDADIYDCVISSVGMTEENCEKYEATNAYADVSAIEDELTEKPKNTKIAIFGKKNNGLIQAIEKQALEPLKEDGTLSEISKSSLKEDIIIK</sequence>
<dbReference type="Gene3D" id="3.40.190.10">
    <property type="entry name" value="Periplasmic binding protein-like II"/>
    <property type="match status" value="1"/>
</dbReference>
<dbReference type="PANTHER" id="PTHR35936">
    <property type="entry name" value="MEMBRANE-BOUND LYTIC MUREIN TRANSGLYCOSYLASE F"/>
    <property type="match status" value="1"/>
</dbReference>
<evidence type="ECO:0000256" key="2">
    <source>
        <dbReference type="SAM" id="SignalP"/>
    </source>
</evidence>
<organism evidence="4 5">
    <name type="scientific">Blautia stercoris</name>
    <dbReference type="NCBI Taxonomy" id="871664"/>
    <lineage>
        <taxon>Bacteria</taxon>
        <taxon>Bacillati</taxon>
        <taxon>Bacillota</taxon>
        <taxon>Clostridia</taxon>
        <taxon>Lachnospirales</taxon>
        <taxon>Lachnospiraceae</taxon>
        <taxon>Blautia</taxon>
    </lineage>
</organism>
<dbReference type="EMBL" id="JACRTP010000001">
    <property type="protein sequence ID" value="MBC8627843.1"/>
    <property type="molecule type" value="Genomic_DNA"/>
</dbReference>
<evidence type="ECO:0000313" key="4">
    <source>
        <dbReference type="EMBL" id="MBC8627843.1"/>
    </source>
</evidence>
<evidence type="ECO:0000256" key="1">
    <source>
        <dbReference type="ARBA" id="ARBA00022729"/>
    </source>
</evidence>